<feature type="transmembrane region" description="Helical" evidence="1">
    <location>
        <begin position="173"/>
        <end position="192"/>
    </location>
</feature>
<keyword evidence="4" id="KW-1185">Reference proteome</keyword>
<keyword evidence="3" id="KW-0378">Hydrolase</keyword>
<dbReference type="EMBL" id="FTOC01000006">
    <property type="protein sequence ID" value="SIS49387.1"/>
    <property type="molecule type" value="Genomic_DNA"/>
</dbReference>
<accession>A0A1N7JJ85</accession>
<evidence type="ECO:0000313" key="3">
    <source>
        <dbReference type="EMBL" id="SIS49387.1"/>
    </source>
</evidence>
<dbReference type="AlphaFoldDB" id="A0A1N7JJ85"/>
<protein>
    <submittedName>
        <fullName evidence="3">CAAX protease self-immunity</fullName>
    </submittedName>
</protein>
<dbReference type="GO" id="GO:0080120">
    <property type="term" value="P:CAAX-box protein maturation"/>
    <property type="evidence" value="ECO:0007669"/>
    <property type="project" value="UniProtKB-ARBA"/>
</dbReference>
<dbReference type="GO" id="GO:0006508">
    <property type="term" value="P:proteolysis"/>
    <property type="evidence" value="ECO:0007669"/>
    <property type="project" value="UniProtKB-KW"/>
</dbReference>
<dbReference type="InterPro" id="IPR003675">
    <property type="entry name" value="Rce1/LyrA-like_dom"/>
</dbReference>
<gene>
    <name evidence="3" type="ORF">SAMN05421687_106140</name>
</gene>
<feature type="transmembrane region" description="Helical" evidence="1">
    <location>
        <begin position="40"/>
        <end position="63"/>
    </location>
</feature>
<sequence length="251" mass="28114">MPRTDLKISLILAVLSFIAGFVIVPYQLQTMPEIRESLPVSVPVLSLVSSGQLFVMVFLLSFAGCKFARRTDLSLPFFRSLVSEESFHPNRRGALRSVVIGMFVAFLIVASDRFYFQNHIPYLQDHPPEFSILALTAGVLYGGIVEEALLRLFFMSALVFAGSFLFKKKPRGLYWSAILIAALLFAAGHLPATATLFDGLTTMSIVRSFLLNGTGGVFFGYLFWRYGLIYAIVAHMLTHVFMQLLFIPLFY</sequence>
<feature type="transmembrane region" description="Helical" evidence="1">
    <location>
        <begin position="229"/>
        <end position="250"/>
    </location>
</feature>
<evidence type="ECO:0000313" key="4">
    <source>
        <dbReference type="Proteomes" id="UP000187608"/>
    </source>
</evidence>
<proteinExistence type="predicted"/>
<feature type="transmembrane region" description="Helical" evidence="1">
    <location>
        <begin position="148"/>
        <end position="166"/>
    </location>
</feature>
<dbReference type="Proteomes" id="UP000187608">
    <property type="component" value="Unassembled WGS sequence"/>
</dbReference>
<feature type="transmembrane region" description="Helical" evidence="1">
    <location>
        <begin position="204"/>
        <end position="224"/>
    </location>
</feature>
<keyword evidence="1" id="KW-0812">Transmembrane</keyword>
<keyword evidence="1" id="KW-0472">Membrane</keyword>
<dbReference type="STRING" id="570947.SAMN05421687_106140"/>
<keyword evidence="3" id="KW-0645">Protease</keyword>
<feature type="transmembrane region" description="Helical" evidence="1">
    <location>
        <begin position="7"/>
        <end position="28"/>
    </location>
</feature>
<evidence type="ECO:0000259" key="2">
    <source>
        <dbReference type="Pfam" id="PF02517"/>
    </source>
</evidence>
<feature type="transmembrane region" description="Helical" evidence="1">
    <location>
        <begin position="94"/>
        <end position="116"/>
    </location>
</feature>
<dbReference type="GO" id="GO:0004175">
    <property type="term" value="F:endopeptidase activity"/>
    <property type="evidence" value="ECO:0007669"/>
    <property type="project" value="UniProtKB-ARBA"/>
</dbReference>
<evidence type="ECO:0000256" key="1">
    <source>
        <dbReference type="SAM" id="Phobius"/>
    </source>
</evidence>
<name>A0A1N7JJ85_9BACI</name>
<dbReference type="OrthoDB" id="378663at2"/>
<keyword evidence="1" id="KW-1133">Transmembrane helix</keyword>
<reference evidence="4" key="1">
    <citation type="submission" date="2017-01" db="EMBL/GenBank/DDBJ databases">
        <authorList>
            <person name="Varghese N."/>
            <person name="Submissions S."/>
        </authorList>
    </citation>
    <scope>NUCLEOTIDE SEQUENCE [LARGE SCALE GENOMIC DNA]</scope>
    <source>
        <strain evidence="4">DSM 23127</strain>
    </source>
</reference>
<organism evidence="3 4">
    <name type="scientific">Salimicrobium flavidum</name>
    <dbReference type="NCBI Taxonomy" id="570947"/>
    <lineage>
        <taxon>Bacteria</taxon>
        <taxon>Bacillati</taxon>
        <taxon>Bacillota</taxon>
        <taxon>Bacilli</taxon>
        <taxon>Bacillales</taxon>
        <taxon>Bacillaceae</taxon>
        <taxon>Salimicrobium</taxon>
    </lineage>
</organism>
<dbReference type="Pfam" id="PF02517">
    <property type="entry name" value="Rce1-like"/>
    <property type="match status" value="1"/>
</dbReference>
<feature type="domain" description="CAAX prenyl protease 2/Lysostaphin resistance protein A-like" evidence="2">
    <location>
        <begin position="130"/>
        <end position="240"/>
    </location>
</feature>
<dbReference type="RefSeq" id="WP_076559240.1">
    <property type="nucleotide sequence ID" value="NZ_FTOC01000006.1"/>
</dbReference>